<feature type="domain" description="RNA polymerase sigma-70 region 4" evidence="7">
    <location>
        <begin position="128"/>
        <end position="175"/>
    </location>
</feature>
<dbReference type="EMBL" id="SOAZ01000001">
    <property type="protein sequence ID" value="TDT63623.1"/>
    <property type="molecule type" value="Genomic_DNA"/>
</dbReference>
<dbReference type="InterPro" id="IPR007627">
    <property type="entry name" value="RNA_pol_sigma70_r2"/>
</dbReference>
<keyword evidence="3" id="KW-0731">Sigma factor</keyword>
<dbReference type="InterPro" id="IPR013324">
    <property type="entry name" value="RNA_pol_sigma_r3/r4-like"/>
</dbReference>
<dbReference type="Proteomes" id="UP000295325">
    <property type="component" value="Unassembled WGS sequence"/>
</dbReference>
<dbReference type="SUPFAM" id="SSF88946">
    <property type="entry name" value="Sigma2 domain of RNA polymerase sigma factors"/>
    <property type="match status" value="1"/>
</dbReference>
<evidence type="ECO:0000256" key="5">
    <source>
        <dbReference type="ARBA" id="ARBA00023163"/>
    </source>
</evidence>
<reference evidence="8 9" key="1">
    <citation type="submission" date="2019-03" db="EMBL/GenBank/DDBJ databases">
        <title>Genomic Encyclopedia of Type Strains, Phase IV (KMG-IV): sequencing the most valuable type-strain genomes for metagenomic binning, comparative biology and taxonomic classification.</title>
        <authorList>
            <person name="Goeker M."/>
        </authorList>
    </citation>
    <scope>NUCLEOTIDE SEQUENCE [LARGE SCALE GENOMIC DNA]</scope>
    <source>
        <strain evidence="8 9">DSM 24455</strain>
    </source>
</reference>
<dbReference type="Pfam" id="PF04542">
    <property type="entry name" value="Sigma70_r2"/>
    <property type="match status" value="1"/>
</dbReference>
<dbReference type="GO" id="GO:0006352">
    <property type="term" value="P:DNA-templated transcription initiation"/>
    <property type="evidence" value="ECO:0007669"/>
    <property type="project" value="InterPro"/>
</dbReference>
<evidence type="ECO:0000256" key="4">
    <source>
        <dbReference type="ARBA" id="ARBA00023125"/>
    </source>
</evidence>
<dbReference type="InterPro" id="IPR014284">
    <property type="entry name" value="RNA_pol_sigma-70_dom"/>
</dbReference>
<accession>A0A4R7KU84</accession>
<keyword evidence="4" id="KW-0238">DNA-binding</keyword>
<sequence length="186" mass="22014">MEDKELIRKCQTGDKEAFYELISRYHPFVYKFLVKITEDEGIAEDLTQETFLKIIKNIDKYDLDGKAKFSTYVITVSKNCYIDYIRREKKWMQAIPIDENSNIEDISTNVEDLVLDKMYNQDIIEEIENLTDEQKLVIKMKYIEGLTLKEIGDKLNLETKTVKSRIHNGIVRLRKILWKGDGYEKD</sequence>
<evidence type="ECO:0000259" key="6">
    <source>
        <dbReference type="Pfam" id="PF04542"/>
    </source>
</evidence>
<dbReference type="InterPro" id="IPR039425">
    <property type="entry name" value="RNA_pol_sigma-70-like"/>
</dbReference>
<keyword evidence="2" id="KW-0805">Transcription regulation</keyword>
<keyword evidence="5" id="KW-0804">Transcription</keyword>
<keyword evidence="9" id="KW-1185">Reference proteome</keyword>
<dbReference type="OrthoDB" id="9782703at2"/>
<dbReference type="PANTHER" id="PTHR43133:SF60">
    <property type="entry name" value="RNA POLYMERASE SIGMA FACTOR SIGV"/>
    <property type="match status" value="1"/>
</dbReference>
<evidence type="ECO:0000313" key="9">
    <source>
        <dbReference type="Proteomes" id="UP000295325"/>
    </source>
</evidence>
<dbReference type="SUPFAM" id="SSF88659">
    <property type="entry name" value="Sigma3 and sigma4 domains of RNA polymerase sigma factors"/>
    <property type="match status" value="1"/>
</dbReference>
<dbReference type="InterPro" id="IPR013325">
    <property type="entry name" value="RNA_pol_sigma_r2"/>
</dbReference>
<dbReference type="CDD" id="cd06171">
    <property type="entry name" value="Sigma70_r4"/>
    <property type="match status" value="1"/>
</dbReference>
<dbReference type="AlphaFoldDB" id="A0A4R7KU84"/>
<comment type="caution">
    <text evidence="8">The sequence shown here is derived from an EMBL/GenBank/DDBJ whole genome shotgun (WGS) entry which is preliminary data.</text>
</comment>
<evidence type="ECO:0000256" key="2">
    <source>
        <dbReference type="ARBA" id="ARBA00023015"/>
    </source>
</evidence>
<evidence type="ECO:0000256" key="1">
    <source>
        <dbReference type="ARBA" id="ARBA00010641"/>
    </source>
</evidence>
<dbReference type="Gene3D" id="1.10.10.10">
    <property type="entry name" value="Winged helix-like DNA-binding domain superfamily/Winged helix DNA-binding domain"/>
    <property type="match status" value="1"/>
</dbReference>
<dbReference type="Gene3D" id="1.10.1740.10">
    <property type="match status" value="1"/>
</dbReference>
<dbReference type="GO" id="GO:0003677">
    <property type="term" value="F:DNA binding"/>
    <property type="evidence" value="ECO:0007669"/>
    <property type="project" value="UniProtKB-KW"/>
</dbReference>
<dbReference type="PANTHER" id="PTHR43133">
    <property type="entry name" value="RNA POLYMERASE ECF-TYPE SIGMA FACTO"/>
    <property type="match status" value="1"/>
</dbReference>
<proteinExistence type="inferred from homology"/>
<gene>
    <name evidence="8" type="ORF">EDD71_10148</name>
</gene>
<dbReference type="GO" id="GO:0016987">
    <property type="term" value="F:sigma factor activity"/>
    <property type="evidence" value="ECO:0007669"/>
    <property type="project" value="UniProtKB-KW"/>
</dbReference>
<feature type="domain" description="RNA polymerase sigma-70 region 2" evidence="6">
    <location>
        <begin position="21"/>
        <end position="89"/>
    </location>
</feature>
<evidence type="ECO:0000313" key="8">
    <source>
        <dbReference type="EMBL" id="TDT63623.1"/>
    </source>
</evidence>
<organism evidence="8 9">
    <name type="scientific">Fonticella tunisiensis</name>
    <dbReference type="NCBI Taxonomy" id="1096341"/>
    <lineage>
        <taxon>Bacteria</taxon>
        <taxon>Bacillati</taxon>
        <taxon>Bacillota</taxon>
        <taxon>Clostridia</taxon>
        <taxon>Eubacteriales</taxon>
        <taxon>Clostridiaceae</taxon>
        <taxon>Fonticella</taxon>
    </lineage>
</organism>
<evidence type="ECO:0000259" key="7">
    <source>
        <dbReference type="Pfam" id="PF04545"/>
    </source>
</evidence>
<dbReference type="InterPro" id="IPR036388">
    <property type="entry name" value="WH-like_DNA-bd_sf"/>
</dbReference>
<dbReference type="InterPro" id="IPR007630">
    <property type="entry name" value="RNA_pol_sigma70_r4"/>
</dbReference>
<protein>
    <submittedName>
        <fullName evidence="8">RNA polymerase sigma (SigY) subunit</fullName>
    </submittedName>
</protein>
<dbReference type="RefSeq" id="WP_133626749.1">
    <property type="nucleotide sequence ID" value="NZ_SOAZ01000001.1"/>
</dbReference>
<dbReference type="NCBIfam" id="TIGR02937">
    <property type="entry name" value="sigma70-ECF"/>
    <property type="match status" value="1"/>
</dbReference>
<name>A0A4R7KU84_9CLOT</name>
<dbReference type="Pfam" id="PF04545">
    <property type="entry name" value="Sigma70_r4"/>
    <property type="match status" value="1"/>
</dbReference>
<evidence type="ECO:0000256" key="3">
    <source>
        <dbReference type="ARBA" id="ARBA00023082"/>
    </source>
</evidence>
<comment type="similarity">
    <text evidence="1">Belongs to the sigma-70 factor family. ECF subfamily.</text>
</comment>